<comment type="similarity">
    <text evidence="2">Belongs to the PNO1 family.</text>
</comment>
<dbReference type="AlphaFoldDB" id="A0A0D3FCZ3"/>
<dbReference type="EnsemblPlants" id="OBART03G01190.1">
    <property type="protein sequence ID" value="OBART03G01190.1"/>
    <property type="gene ID" value="OBART03G01190"/>
</dbReference>
<dbReference type="GO" id="GO:0005730">
    <property type="term" value="C:nucleolus"/>
    <property type="evidence" value="ECO:0007669"/>
    <property type="project" value="UniProtKB-SubCell"/>
</dbReference>
<keyword evidence="3" id="KW-0677">Repeat</keyword>
<evidence type="ECO:0000256" key="7">
    <source>
        <dbReference type="PROSITE-ProRule" id="PRU00708"/>
    </source>
</evidence>
<feature type="domain" description="PNO1 second type I KH" evidence="9">
    <location>
        <begin position="493"/>
        <end position="534"/>
    </location>
</feature>
<dbReference type="CDD" id="cd22391">
    <property type="entry name" value="KH-I_PNO1_rpt1"/>
    <property type="match status" value="1"/>
</dbReference>
<dbReference type="Gramene" id="OBART03G01190.1">
    <property type="protein sequence ID" value="OBART03G01190.1"/>
    <property type="gene ID" value="OBART03G01190"/>
</dbReference>
<dbReference type="Gene3D" id="1.25.40.10">
    <property type="entry name" value="Tetratricopeptide repeat domain"/>
    <property type="match status" value="2"/>
</dbReference>
<dbReference type="SUPFAM" id="SSF54791">
    <property type="entry name" value="Eukaryotic type KH-domain (KH-domain type I)"/>
    <property type="match status" value="1"/>
</dbReference>
<dbReference type="InterPro" id="IPR055211">
    <property type="entry name" value="KH_PNO1_2nd"/>
</dbReference>
<dbReference type="Pfam" id="PF01535">
    <property type="entry name" value="PPR"/>
    <property type="match status" value="2"/>
</dbReference>
<dbReference type="Pfam" id="PF13041">
    <property type="entry name" value="PPR_2"/>
    <property type="match status" value="1"/>
</dbReference>
<keyword evidence="6" id="KW-0539">Nucleus</keyword>
<accession>A0A0D3FCZ3</accession>
<dbReference type="Proteomes" id="UP000026960">
    <property type="component" value="Chromosome 3"/>
</dbReference>
<evidence type="ECO:0000313" key="11">
    <source>
        <dbReference type="Proteomes" id="UP000026960"/>
    </source>
</evidence>
<evidence type="ECO:0000256" key="6">
    <source>
        <dbReference type="ARBA" id="ARBA00023242"/>
    </source>
</evidence>
<dbReference type="eggNOG" id="KOG3273">
    <property type="taxonomic scope" value="Eukaryota"/>
</dbReference>
<dbReference type="Pfam" id="PF13812">
    <property type="entry name" value="PPR_3"/>
    <property type="match status" value="1"/>
</dbReference>
<dbReference type="InterPro" id="IPR002885">
    <property type="entry name" value="PPR_rpt"/>
</dbReference>
<dbReference type="NCBIfam" id="TIGR00756">
    <property type="entry name" value="PPR"/>
    <property type="match status" value="2"/>
</dbReference>
<comment type="subcellular location">
    <subcellularLocation>
        <location evidence="1">Nucleus</location>
        <location evidence="1">Nucleolus</location>
    </subcellularLocation>
</comment>
<evidence type="ECO:0000256" key="5">
    <source>
        <dbReference type="ARBA" id="ARBA00022946"/>
    </source>
</evidence>
<dbReference type="PANTHER" id="PTHR12826">
    <property type="entry name" value="RIBONUCLEASE Y"/>
    <property type="match status" value="1"/>
</dbReference>
<dbReference type="eggNOG" id="KOG4197">
    <property type="taxonomic scope" value="Eukaryota"/>
</dbReference>
<name>A0A0D3FCZ3_9ORYZ</name>
<evidence type="ECO:0000256" key="3">
    <source>
        <dbReference type="ARBA" id="ARBA00022737"/>
    </source>
</evidence>
<dbReference type="InterPro" id="IPR011990">
    <property type="entry name" value="TPR-like_helical_dom_sf"/>
</dbReference>
<dbReference type="InterPro" id="IPR036612">
    <property type="entry name" value="KH_dom_type_1_sf"/>
</dbReference>
<feature type="region of interest" description="Disordered" evidence="8">
    <location>
        <begin position="342"/>
        <end position="381"/>
    </location>
</feature>
<evidence type="ECO:0000256" key="1">
    <source>
        <dbReference type="ARBA" id="ARBA00004604"/>
    </source>
</evidence>
<reference evidence="10" key="2">
    <citation type="submission" date="2015-03" db="UniProtKB">
        <authorList>
            <consortium name="EnsemblPlants"/>
        </authorList>
    </citation>
    <scope>IDENTIFICATION</scope>
</reference>
<dbReference type="InterPro" id="IPR055212">
    <property type="entry name" value="KH-I_PNO1_first"/>
</dbReference>
<evidence type="ECO:0000259" key="9">
    <source>
        <dbReference type="Pfam" id="PF22891"/>
    </source>
</evidence>
<evidence type="ECO:0000256" key="2">
    <source>
        <dbReference type="ARBA" id="ARBA00007515"/>
    </source>
</evidence>
<reference evidence="10" key="1">
    <citation type="journal article" date="2009" name="Rice">
        <title>De Novo Next Generation Sequencing of Plant Genomes.</title>
        <authorList>
            <person name="Rounsley S."/>
            <person name="Marri P.R."/>
            <person name="Yu Y."/>
            <person name="He R."/>
            <person name="Sisneros N."/>
            <person name="Goicoechea J.L."/>
            <person name="Lee S.J."/>
            <person name="Angelova A."/>
            <person name="Kudrna D."/>
            <person name="Luo M."/>
            <person name="Affourtit J."/>
            <person name="Desany B."/>
            <person name="Knight J."/>
            <person name="Niazi F."/>
            <person name="Egholm M."/>
            <person name="Wing R.A."/>
        </authorList>
    </citation>
    <scope>NUCLEOTIDE SEQUENCE [LARGE SCALE GENOMIC DNA]</scope>
    <source>
        <strain evidence="10">cv. IRGC 105608</strain>
    </source>
</reference>
<sequence length="545" mass="60022">MHSPSPAPARCPPATSSPPPRASSRATHVLMARGGRRHKPPSSAPEAEQPEALSRILRTEAAVSGVSRKAAAASRQQSTRLWPRAVLEALDSAVASCRWESALEQWYKPRSQTYARLLMMLGKCRQPGAATALFKVMLSERLKPTVDVYTALVGAYGYSGLLDQALATVEQMKGVADCKPDEYTFSVLINCCSKLRRFDRIPAILDEMSYLGLQCNAVIHNAIIDGYGKAGMLEEMENALTKSFGRAGNIEKMEYYFRLMKIQGVKPNPITYCSLVNGYSKAGFLDKLMKEKKCKPDKVTYTTMIQAYNVHGMDEAANLLKMEVGMVDGKLLEKTRADTLRRRLTLPPPPQPTGSRMEAGRPASAAGQGESSSSSGAMAVDAAGGVEKPRFEALMPSEMSGGRPQFRKVPVPQHRFAPLKKAWMDIYTPVYEHMKIDIRMNLKARRVELKTRQDTPDVSNLQKCADFVHAFMLGFDIADAVALLRLDDLYVDSFEIKDVKTLRGEHLSRAIGRLSGKGGKTKYAIENSTRTRITNDQIGVHGGST</sequence>
<organism evidence="10">
    <name type="scientific">Oryza barthii</name>
    <dbReference type="NCBI Taxonomy" id="65489"/>
    <lineage>
        <taxon>Eukaryota</taxon>
        <taxon>Viridiplantae</taxon>
        <taxon>Streptophyta</taxon>
        <taxon>Embryophyta</taxon>
        <taxon>Tracheophyta</taxon>
        <taxon>Spermatophyta</taxon>
        <taxon>Magnoliopsida</taxon>
        <taxon>Liliopsida</taxon>
        <taxon>Poales</taxon>
        <taxon>Poaceae</taxon>
        <taxon>BOP clade</taxon>
        <taxon>Oryzoideae</taxon>
        <taxon>Oryzeae</taxon>
        <taxon>Oryzinae</taxon>
        <taxon>Oryza</taxon>
    </lineage>
</organism>
<dbReference type="Gene3D" id="3.30.1370.10">
    <property type="entry name" value="K Homology domain, type 1"/>
    <property type="match status" value="1"/>
</dbReference>
<feature type="compositionally biased region" description="Low complexity" evidence="8">
    <location>
        <begin position="363"/>
        <end position="381"/>
    </location>
</feature>
<keyword evidence="5" id="KW-0809">Transit peptide</keyword>
<protein>
    <recommendedName>
        <fullName evidence="9">PNO1 second type I KH domain-containing protein</fullName>
    </recommendedName>
</protein>
<keyword evidence="11" id="KW-1185">Reference proteome</keyword>
<proteinExistence type="inferred from homology"/>
<feature type="region of interest" description="Disordered" evidence="8">
    <location>
        <begin position="1"/>
        <end position="51"/>
    </location>
</feature>
<dbReference type="STRING" id="65489.A0A0D3FCZ3"/>
<dbReference type="Pfam" id="PF22891">
    <property type="entry name" value="KH_PNO1_2nd"/>
    <property type="match status" value="1"/>
</dbReference>
<evidence type="ECO:0000256" key="4">
    <source>
        <dbReference type="ARBA" id="ARBA00022884"/>
    </source>
</evidence>
<feature type="compositionally biased region" description="Pro residues" evidence="8">
    <location>
        <begin position="1"/>
        <end position="21"/>
    </location>
</feature>
<dbReference type="PROSITE" id="PS51375">
    <property type="entry name" value="PPR"/>
    <property type="match status" value="1"/>
</dbReference>
<dbReference type="HOGENOM" id="CLU_500032_0_0_1"/>
<keyword evidence="4" id="KW-0694">RNA-binding</keyword>
<evidence type="ECO:0000256" key="8">
    <source>
        <dbReference type="SAM" id="MobiDB-lite"/>
    </source>
</evidence>
<evidence type="ECO:0000313" key="10">
    <source>
        <dbReference type="EnsemblPlants" id="OBART03G01190.1"/>
    </source>
</evidence>
<dbReference type="GO" id="GO:0003723">
    <property type="term" value="F:RNA binding"/>
    <property type="evidence" value="ECO:0007669"/>
    <property type="project" value="UniProtKB-KW"/>
</dbReference>
<feature type="repeat" description="PPR" evidence="7">
    <location>
        <begin position="181"/>
        <end position="215"/>
    </location>
</feature>
<dbReference type="PANTHER" id="PTHR12826:SF13">
    <property type="entry name" value="RNA-BINDING PROTEIN PNO1"/>
    <property type="match status" value="1"/>
</dbReference>
<dbReference type="PaxDb" id="65489-OBART03G01190.1"/>